<dbReference type="Pfam" id="PF11734">
    <property type="entry name" value="TilS_C"/>
    <property type="match status" value="1"/>
</dbReference>
<evidence type="ECO:0000313" key="10">
    <source>
        <dbReference type="EMBL" id="PVZ10707.1"/>
    </source>
</evidence>
<evidence type="ECO:0000256" key="7">
    <source>
        <dbReference type="ARBA" id="ARBA00048539"/>
    </source>
</evidence>
<dbReference type="EC" id="6.3.4.19" evidence="8"/>
<dbReference type="GO" id="GO:0006400">
    <property type="term" value="P:tRNA modification"/>
    <property type="evidence" value="ECO:0007669"/>
    <property type="project" value="UniProtKB-UniRule"/>
</dbReference>
<proteinExistence type="inferred from homology"/>
<keyword evidence="3 8" id="KW-0436">Ligase</keyword>
<dbReference type="Gene3D" id="3.40.50.620">
    <property type="entry name" value="HUPs"/>
    <property type="match status" value="1"/>
</dbReference>
<dbReference type="PANTHER" id="PTHR43033:SF1">
    <property type="entry name" value="TRNA(ILE)-LYSIDINE SYNTHASE-RELATED"/>
    <property type="match status" value="1"/>
</dbReference>
<dbReference type="SUPFAM" id="SSF56037">
    <property type="entry name" value="PheT/TilS domain"/>
    <property type="match status" value="1"/>
</dbReference>
<dbReference type="NCBIfam" id="TIGR02432">
    <property type="entry name" value="lysidine_TilS_N"/>
    <property type="match status" value="1"/>
</dbReference>
<gene>
    <name evidence="8" type="primary">tilS</name>
    <name evidence="10" type="ORF">C7382_10772</name>
</gene>
<comment type="domain">
    <text evidence="8">The N-terminal region contains the highly conserved SGGXDS motif, predicted to be a P-loop motif involved in ATP binding.</text>
</comment>
<evidence type="ECO:0000256" key="5">
    <source>
        <dbReference type="ARBA" id="ARBA00022741"/>
    </source>
</evidence>
<dbReference type="HAMAP" id="MF_01161">
    <property type="entry name" value="tRNA_Ile_lys_synt"/>
    <property type="match status" value="1"/>
</dbReference>
<evidence type="ECO:0000313" key="11">
    <source>
        <dbReference type="Proteomes" id="UP000245462"/>
    </source>
</evidence>
<name>A0A2U1FEV8_9PORP</name>
<evidence type="ECO:0000256" key="8">
    <source>
        <dbReference type="HAMAP-Rule" id="MF_01161"/>
    </source>
</evidence>
<dbReference type="SUPFAM" id="SSF52402">
    <property type="entry name" value="Adenine nucleotide alpha hydrolases-like"/>
    <property type="match status" value="1"/>
</dbReference>
<feature type="binding site" evidence="8">
    <location>
        <begin position="31"/>
        <end position="36"/>
    </location>
    <ligand>
        <name>ATP</name>
        <dbReference type="ChEBI" id="CHEBI:30616"/>
    </ligand>
</feature>
<keyword evidence="6 8" id="KW-0067">ATP-binding</keyword>
<evidence type="ECO:0000256" key="1">
    <source>
        <dbReference type="ARBA" id="ARBA00004496"/>
    </source>
</evidence>
<dbReference type="GeneID" id="94550702"/>
<dbReference type="AlphaFoldDB" id="A0A2U1FEV8"/>
<evidence type="ECO:0000256" key="6">
    <source>
        <dbReference type="ARBA" id="ARBA00022840"/>
    </source>
</evidence>
<feature type="domain" description="Lysidine-tRNA(Ile) synthetase C-terminal" evidence="9">
    <location>
        <begin position="375"/>
        <end position="439"/>
    </location>
</feature>
<dbReference type="Proteomes" id="UP000245462">
    <property type="component" value="Unassembled WGS sequence"/>
</dbReference>
<dbReference type="GO" id="GO:0005737">
    <property type="term" value="C:cytoplasm"/>
    <property type="evidence" value="ECO:0007669"/>
    <property type="project" value="UniProtKB-SubCell"/>
</dbReference>
<dbReference type="InterPro" id="IPR012795">
    <property type="entry name" value="tRNA_Ile_lys_synt_N"/>
</dbReference>
<sequence>MASPLATRVSKTIKERKLFRQGCRTVLVALSGGADSVALLLVLQELGYETVAAHCNFHLRGAESDQDAAFVTDLCRKLGVQLHQTDFDTIAYARQQSLSIEMAARELRYGWFARLQQDLDIENVTVAHHADDNAETMVLNLCRGTGISGLCGMPYKREDGVVRPLLDASRKEIEEYLAERKVSYCTDSTNTDTRFRRNLIRHRIMPLLHELNPSVDEALARTRENLEGVAACYAQALEPLRQELHASGKINIQTIQSSPAPFTILYDLLHPFGFNRSQIREMATAMDKAPGATFYSPTLRLIHERKALALLPLASDPSGKEYYQLNLADDKLDLPDGKRLTWRKGTPSELHLKSLHRPNKQLLLSAKAVEMMGTLILRHPQHGDYIYPYGLKGQKTVSRFLIDRRIARSRREQTWLLCHDEDVLWIPEHGADRRFALDALHPSEEYILFSFCP</sequence>
<comment type="caution">
    <text evidence="10">The sequence shown here is derived from an EMBL/GenBank/DDBJ whole genome shotgun (WGS) entry which is preliminary data.</text>
</comment>
<dbReference type="InterPro" id="IPR014729">
    <property type="entry name" value="Rossmann-like_a/b/a_fold"/>
</dbReference>
<dbReference type="GO" id="GO:0005524">
    <property type="term" value="F:ATP binding"/>
    <property type="evidence" value="ECO:0007669"/>
    <property type="project" value="UniProtKB-UniRule"/>
</dbReference>
<keyword evidence="4 8" id="KW-0819">tRNA processing</keyword>
<dbReference type="SMART" id="SM00977">
    <property type="entry name" value="TilS_C"/>
    <property type="match status" value="1"/>
</dbReference>
<comment type="similarity">
    <text evidence="8">Belongs to the tRNA(Ile)-lysidine synthase family.</text>
</comment>
<accession>A0A2U1FEV8</accession>
<evidence type="ECO:0000259" key="9">
    <source>
        <dbReference type="SMART" id="SM00977"/>
    </source>
</evidence>
<evidence type="ECO:0000256" key="4">
    <source>
        <dbReference type="ARBA" id="ARBA00022694"/>
    </source>
</evidence>
<comment type="function">
    <text evidence="8">Ligates lysine onto the cytidine present at position 34 of the AUA codon-specific tRNA(Ile) that contains the anticodon CAU, in an ATP-dependent manner. Cytidine is converted to lysidine, thus changing the amino acid specificity of the tRNA from methionine to isoleucine.</text>
</comment>
<dbReference type="InterPro" id="IPR012094">
    <property type="entry name" value="tRNA_Ile_lys_synt"/>
</dbReference>
<keyword evidence="5 8" id="KW-0547">Nucleotide-binding</keyword>
<comment type="subcellular location">
    <subcellularLocation>
        <location evidence="1 8">Cytoplasm</location>
    </subcellularLocation>
</comment>
<dbReference type="Pfam" id="PF01171">
    <property type="entry name" value="ATP_bind_3"/>
    <property type="match status" value="1"/>
</dbReference>
<dbReference type="OrthoDB" id="9807403at2"/>
<evidence type="ECO:0000256" key="2">
    <source>
        <dbReference type="ARBA" id="ARBA00022490"/>
    </source>
</evidence>
<keyword evidence="2 8" id="KW-0963">Cytoplasm</keyword>
<dbReference type="RefSeq" id="WP_116679253.1">
    <property type="nucleotide sequence ID" value="NZ_JBGZPI010000083.1"/>
</dbReference>
<reference evidence="10 11" key="1">
    <citation type="submission" date="2018-04" db="EMBL/GenBank/DDBJ databases">
        <title>Genomic Encyclopedia of Type Strains, Phase IV (KMG-IV): sequencing the most valuable type-strain genomes for metagenomic binning, comparative biology and taxonomic classification.</title>
        <authorList>
            <person name="Goeker M."/>
        </authorList>
    </citation>
    <scope>NUCLEOTIDE SEQUENCE [LARGE SCALE GENOMIC DNA]</scope>
    <source>
        <strain evidence="10 11">DSM 28520</strain>
    </source>
</reference>
<dbReference type="NCBIfam" id="TIGR02433">
    <property type="entry name" value="lysidine_TilS_C"/>
    <property type="match status" value="1"/>
</dbReference>
<comment type="catalytic activity">
    <reaction evidence="7 8">
        <text>cytidine(34) in tRNA(Ile2) + L-lysine + ATP = lysidine(34) in tRNA(Ile2) + AMP + diphosphate + H(+)</text>
        <dbReference type="Rhea" id="RHEA:43744"/>
        <dbReference type="Rhea" id="RHEA-COMP:10625"/>
        <dbReference type="Rhea" id="RHEA-COMP:10670"/>
        <dbReference type="ChEBI" id="CHEBI:15378"/>
        <dbReference type="ChEBI" id="CHEBI:30616"/>
        <dbReference type="ChEBI" id="CHEBI:32551"/>
        <dbReference type="ChEBI" id="CHEBI:33019"/>
        <dbReference type="ChEBI" id="CHEBI:82748"/>
        <dbReference type="ChEBI" id="CHEBI:83665"/>
        <dbReference type="ChEBI" id="CHEBI:456215"/>
        <dbReference type="EC" id="6.3.4.19"/>
    </reaction>
</comment>
<evidence type="ECO:0000256" key="3">
    <source>
        <dbReference type="ARBA" id="ARBA00022598"/>
    </source>
</evidence>
<dbReference type="GO" id="GO:0032267">
    <property type="term" value="F:tRNA(Ile)-lysidine synthase activity"/>
    <property type="evidence" value="ECO:0007669"/>
    <property type="project" value="UniProtKB-EC"/>
</dbReference>
<dbReference type="InterPro" id="IPR012796">
    <property type="entry name" value="Lysidine-tRNA-synth_C"/>
</dbReference>
<protein>
    <recommendedName>
        <fullName evidence="8">tRNA(Ile)-lysidine synthase</fullName>
        <ecNumber evidence="8">6.3.4.19</ecNumber>
    </recommendedName>
    <alternativeName>
        <fullName evidence="8">tRNA(Ile)-2-lysyl-cytidine synthase</fullName>
    </alternativeName>
    <alternativeName>
        <fullName evidence="8">tRNA(Ile)-lysidine synthetase</fullName>
    </alternativeName>
</protein>
<dbReference type="EMBL" id="QEKY01000007">
    <property type="protein sequence ID" value="PVZ10707.1"/>
    <property type="molecule type" value="Genomic_DNA"/>
</dbReference>
<dbReference type="CDD" id="cd01992">
    <property type="entry name" value="TilS_N"/>
    <property type="match status" value="1"/>
</dbReference>
<keyword evidence="11" id="KW-1185">Reference proteome</keyword>
<organism evidence="10 11">
    <name type="scientific">Porphyromonas loveana</name>
    <dbReference type="NCBI Taxonomy" id="1884669"/>
    <lineage>
        <taxon>Bacteria</taxon>
        <taxon>Pseudomonadati</taxon>
        <taxon>Bacteroidota</taxon>
        <taxon>Bacteroidia</taxon>
        <taxon>Bacteroidales</taxon>
        <taxon>Porphyromonadaceae</taxon>
        <taxon>Porphyromonas</taxon>
    </lineage>
</organism>
<dbReference type="PANTHER" id="PTHR43033">
    <property type="entry name" value="TRNA(ILE)-LYSIDINE SYNTHASE-RELATED"/>
    <property type="match status" value="1"/>
</dbReference>
<dbReference type="InterPro" id="IPR011063">
    <property type="entry name" value="TilS/TtcA_N"/>
</dbReference>